<evidence type="ECO:0000256" key="1">
    <source>
        <dbReference type="ARBA" id="ARBA00004141"/>
    </source>
</evidence>
<comment type="subcellular location">
    <subcellularLocation>
        <location evidence="1">Membrane</location>
        <topology evidence="1">Multi-pass membrane protein</topology>
    </subcellularLocation>
</comment>
<dbReference type="SUPFAM" id="SSF103473">
    <property type="entry name" value="MFS general substrate transporter"/>
    <property type="match status" value="1"/>
</dbReference>
<sequence length="530" mass="59634">MGTYQWMVFVLVGIIAVFSAESINMNFVGASPEHWCQVEELANFSHAQQKYIAVPLDSDGEYEECKQYNINYTAYSLEDLITWNRTQHDNSSIRDCDNGWIYDQSQYVNTVASRLDLVCGQKELVSLISTMFMAGILVGAVLTGYLSDKFGRHKAMYATVLLRLAAMLMNTFPINYPWVAVTRFLLGVGNSGSFLTGFILVMEIVPPNMRATLGIVYQVDFSVGFMLWPALAYFIRDDVHLQLVVAVPLFVLLTFWWTIDESPRWYLMQHRFNEAEAIFRRIARINNAELPEDFDIMSVQMEEQEKSTKTCFDLMKSKRMFWRTLIIDLHWFSDSLMYYALSLNSDNLFGNIYLNTAILGAVEIPANFIAIFMLNWRVTGRRYTCSLSLIIAGLASLVTIYLILEDMGLTYTIFTMVAKAFVSVGFNSIYVFTTEIMPTEVRNIGLGTASMCARVSGMIAPFIGGPLADVWEPLPPLVCGSLALVSGSLTLLLPETLGKNLPSTIEEAEAFEGSSKARVEAVQVDESTKL</sequence>
<dbReference type="EMBL" id="AMQN01000907">
    <property type="status" value="NOT_ANNOTATED_CDS"/>
    <property type="molecule type" value="Genomic_DNA"/>
</dbReference>
<dbReference type="InterPro" id="IPR005828">
    <property type="entry name" value="MFS_sugar_transport-like"/>
</dbReference>
<evidence type="ECO:0000256" key="3">
    <source>
        <dbReference type="ARBA" id="ARBA00022989"/>
    </source>
</evidence>
<dbReference type="Pfam" id="PF00083">
    <property type="entry name" value="Sugar_tr"/>
    <property type="match status" value="1"/>
</dbReference>
<reference evidence="10" key="1">
    <citation type="submission" date="2012-12" db="EMBL/GenBank/DDBJ databases">
        <authorList>
            <person name="Hellsten U."/>
            <person name="Grimwood J."/>
            <person name="Chapman J.A."/>
            <person name="Shapiro H."/>
            <person name="Aerts A."/>
            <person name="Otillar R.P."/>
            <person name="Terry A.Y."/>
            <person name="Boore J.L."/>
            <person name="Simakov O."/>
            <person name="Marletaz F."/>
            <person name="Cho S.-J."/>
            <person name="Edsinger-Gonzales E."/>
            <person name="Havlak P."/>
            <person name="Kuo D.-H."/>
            <person name="Larsson T."/>
            <person name="Lv J."/>
            <person name="Arendt D."/>
            <person name="Savage R."/>
            <person name="Osoegawa K."/>
            <person name="de Jong P."/>
            <person name="Lindberg D.R."/>
            <person name="Seaver E.C."/>
            <person name="Weisblat D.A."/>
            <person name="Putnam N.H."/>
            <person name="Grigoriev I.V."/>
            <person name="Rokhsar D.S."/>
        </authorList>
    </citation>
    <scope>NUCLEOTIDE SEQUENCE</scope>
    <source>
        <strain evidence="10">I ESC-2004</strain>
    </source>
</reference>
<dbReference type="PANTHER" id="PTHR24064">
    <property type="entry name" value="SOLUTE CARRIER FAMILY 22 MEMBER"/>
    <property type="match status" value="1"/>
</dbReference>
<feature type="transmembrane region" description="Helical" evidence="5">
    <location>
        <begin position="410"/>
        <end position="432"/>
    </location>
</feature>
<dbReference type="STRING" id="283909.R7V4T3"/>
<keyword evidence="2 5" id="KW-0812">Transmembrane</keyword>
<gene>
    <name evidence="8" type="ORF">CAPTEDRAFT_156202</name>
</gene>
<feature type="transmembrane region" description="Helical" evidence="5">
    <location>
        <begin position="124"/>
        <end position="146"/>
    </location>
</feature>
<proteinExistence type="predicted"/>
<evidence type="ECO:0000256" key="2">
    <source>
        <dbReference type="ARBA" id="ARBA00022692"/>
    </source>
</evidence>
<evidence type="ECO:0000256" key="6">
    <source>
        <dbReference type="SAM" id="SignalP"/>
    </source>
</evidence>
<reference evidence="9" key="3">
    <citation type="submission" date="2015-06" db="UniProtKB">
        <authorList>
            <consortium name="EnsemblMetazoa"/>
        </authorList>
    </citation>
    <scope>IDENTIFICATION</scope>
</reference>
<feature type="transmembrane region" description="Helical" evidence="5">
    <location>
        <begin position="386"/>
        <end position="404"/>
    </location>
</feature>
<dbReference type="Gene3D" id="1.20.1250.20">
    <property type="entry name" value="MFS general substrate transporter like domains"/>
    <property type="match status" value="1"/>
</dbReference>
<accession>R7V4T3</accession>
<evidence type="ECO:0000313" key="8">
    <source>
        <dbReference type="EMBL" id="ELU10780.1"/>
    </source>
</evidence>
<reference evidence="8 10" key="2">
    <citation type="journal article" date="2013" name="Nature">
        <title>Insights into bilaterian evolution from three spiralian genomes.</title>
        <authorList>
            <person name="Simakov O."/>
            <person name="Marletaz F."/>
            <person name="Cho S.J."/>
            <person name="Edsinger-Gonzales E."/>
            <person name="Havlak P."/>
            <person name="Hellsten U."/>
            <person name="Kuo D.H."/>
            <person name="Larsson T."/>
            <person name="Lv J."/>
            <person name="Arendt D."/>
            <person name="Savage R."/>
            <person name="Osoegawa K."/>
            <person name="de Jong P."/>
            <person name="Grimwood J."/>
            <person name="Chapman J.A."/>
            <person name="Shapiro H."/>
            <person name="Aerts A."/>
            <person name="Otillar R.P."/>
            <person name="Terry A.Y."/>
            <person name="Boore J.L."/>
            <person name="Grigoriev I.V."/>
            <person name="Lindberg D.R."/>
            <person name="Seaver E.C."/>
            <person name="Weisblat D.A."/>
            <person name="Putnam N.H."/>
            <person name="Rokhsar D.S."/>
        </authorList>
    </citation>
    <scope>NUCLEOTIDE SEQUENCE</scope>
    <source>
        <strain evidence="8 10">I ESC-2004</strain>
    </source>
</reference>
<keyword evidence="10" id="KW-1185">Reference proteome</keyword>
<evidence type="ECO:0000256" key="4">
    <source>
        <dbReference type="ARBA" id="ARBA00023136"/>
    </source>
</evidence>
<dbReference type="EMBL" id="KB297234">
    <property type="protein sequence ID" value="ELU10780.1"/>
    <property type="molecule type" value="Genomic_DNA"/>
</dbReference>
<evidence type="ECO:0000256" key="5">
    <source>
        <dbReference type="SAM" id="Phobius"/>
    </source>
</evidence>
<keyword evidence="4 5" id="KW-0472">Membrane</keyword>
<dbReference type="GO" id="GO:0016020">
    <property type="term" value="C:membrane"/>
    <property type="evidence" value="ECO:0007669"/>
    <property type="project" value="UniProtKB-SubCell"/>
</dbReference>
<feature type="transmembrane region" description="Helical" evidence="5">
    <location>
        <begin position="320"/>
        <end position="340"/>
    </location>
</feature>
<evidence type="ECO:0000313" key="9">
    <source>
        <dbReference type="EnsemblMetazoa" id="CapteP156202"/>
    </source>
</evidence>
<feature type="transmembrane region" description="Helical" evidence="5">
    <location>
        <begin position="241"/>
        <end position="259"/>
    </location>
</feature>
<keyword evidence="3 5" id="KW-1133">Transmembrane helix</keyword>
<dbReference type="GO" id="GO:0022857">
    <property type="term" value="F:transmembrane transporter activity"/>
    <property type="evidence" value="ECO:0007669"/>
    <property type="project" value="InterPro"/>
</dbReference>
<evidence type="ECO:0000313" key="10">
    <source>
        <dbReference type="Proteomes" id="UP000014760"/>
    </source>
</evidence>
<dbReference type="OrthoDB" id="2544694at2759"/>
<feature type="domain" description="Major facilitator superfamily (MFS) profile" evidence="7">
    <location>
        <begin position="75"/>
        <end position="498"/>
    </location>
</feature>
<feature type="transmembrane region" description="Helical" evidence="5">
    <location>
        <begin position="352"/>
        <end position="374"/>
    </location>
</feature>
<dbReference type="PROSITE" id="PS50850">
    <property type="entry name" value="MFS"/>
    <property type="match status" value="1"/>
</dbReference>
<dbReference type="InterPro" id="IPR020846">
    <property type="entry name" value="MFS_dom"/>
</dbReference>
<name>R7V4T3_CAPTE</name>
<dbReference type="EnsemblMetazoa" id="CapteT156202">
    <property type="protein sequence ID" value="CapteP156202"/>
    <property type="gene ID" value="CapteG156202"/>
</dbReference>
<feature type="transmembrane region" description="Helical" evidence="5">
    <location>
        <begin position="214"/>
        <end position="235"/>
    </location>
</feature>
<organism evidence="8">
    <name type="scientific">Capitella teleta</name>
    <name type="common">Polychaete worm</name>
    <dbReference type="NCBI Taxonomy" id="283909"/>
    <lineage>
        <taxon>Eukaryota</taxon>
        <taxon>Metazoa</taxon>
        <taxon>Spiralia</taxon>
        <taxon>Lophotrochozoa</taxon>
        <taxon>Annelida</taxon>
        <taxon>Polychaeta</taxon>
        <taxon>Sedentaria</taxon>
        <taxon>Scolecida</taxon>
        <taxon>Capitellidae</taxon>
        <taxon>Capitella</taxon>
    </lineage>
</organism>
<dbReference type="HOGENOM" id="CLU_001265_33_4_1"/>
<dbReference type="Proteomes" id="UP000014760">
    <property type="component" value="Unassembled WGS sequence"/>
</dbReference>
<feature type="signal peptide" evidence="6">
    <location>
        <begin position="1"/>
        <end position="22"/>
    </location>
</feature>
<dbReference type="OMA" id="HAHQSEH"/>
<feature type="chain" id="PRO_5008788660" description="Major facilitator superfamily (MFS) profile domain-containing protein" evidence="6">
    <location>
        <begin position="23"/>
        <end position="530"/>
    </location>
</feature>
<keyword evidence="6" id="KW-0732">Signal</keyword>
<evidence type="ECO:0000259" key="7">
    <source>
        <dbReference type="PROSITE" id="PS50850"/>
    </source>
</evidence>
<feature type="transmembrane region" description="Helical" evidence="5">
    <location>
        <begin position="184"/>
        <end position="202"/>
    </location>
</feature>
<protein>
    <recommendedName>
        <fullName evidence="7">Major facilitator superfamily (MFS) profile domain-containing protein</fullName>
    </recommendedName>
</protein>
<dbReference type="AlphaFoldDB" id="R7V4T3"/>
<dbReference type="CDD" id="cd17317">
    <property type="entry name" value="MFS_SLC22"/>
    <property type="match status" value="1"/>
</dbReference>
<dbReference type="InterPro" id="IPR036259">
    <property type="entry name" value="MFS_trans_sf"/>
</dbReference>